<dbReference type="EMBL" id="JAAATY010000019">
    <property type="protein sequence ID" value="NRN68271.1"/>
    <property type="molecule type" value="Genomic_DNA"/>
</dbReference>
<dbReference type="Proteomes" id="UP000763557">
    <property type="component" value="Unassembled WGS sequence"/>
</dbReference>
<evidence type="ECO:0000313" key="3">
    <source>
        <dbReference type="Proteomes" id="UP000763557"/>
    </source>
</evidence>
<sequence length="259" mass="29552">MSRILCLVVLLVAGCGVVPRETPVQAPAGSVEEWIERMRAAESVRFEVEFTSDGRPSWWWHRKGEMSPLSKGWHQQGTPEPTQRMVERRKSYHTDEVVESVVIERFSREFYLQDQRAKLPQGKRWVLLDHKAPWTWNVERDVSMTLSDLAPSGVFLDLDRKTLVVSPGTDDQGLWRYELTAAANIESNPNTARRKPVEATVWVNHDGLPVQVEQRSTGDSGHRNTKVSKYSDWNATPPVELPPDAEVAPAETVTWTERR</sequence>
<protein>
    <recommendedName>
        <fullName evidence="4">Lipoprotein</fullName>
    </recommendedName>
</protein>
<organism evidence="2 3">
    <name type="scientific">Kibdelosporangium persicum</name>
    <dbReference type="NCBI Taxonomy" id="2698649"/>
    <lineage>
        <taxon>Bacteria</taxon>
        <taxon>Bacillati</taxon>
        <taxon>Actinomycetota</taxon>
        <taxon>Actinomycetes</taxon>
        <taxon>Pseudonocardiales</taxon>
        <taxon>Pseudonocardiaceae</taxon>
        <taxon>Kibdelosporangium</taxon>
    </lineage>
</organism>
<dbReference type="PROSITE" id="PS51257">
    <property type="entry name" value="PROKAR_LIPOPROTEIN"/>
    <property type="match status" value="1"/>
</dbReference>
<accession>A0ABX2FA67</accession>
<proteinExistence type="predicted"/>
<comment type="caution">
    <text evidence="2">The sequence shown here is derived from an EMBL/GenBank/DDBJ whole genome shotgun (WGS) entry which is preliminary data.</text>
</comment>
<reference evidence="2 3" key="1">
    <citation type="submission" date="2020-01" db="EMBL/GenBank/DDBJ databases">
        <title>Kibdelosporangium persica a novel Actinomycetes from a hot desert in Iran.</title>
        <authorList>
            <person name="Safaei N."/>
            <person name="Zaburannyi N."/>
            <person name="Mueller R."/>
            <person name="Wink J."/>
        </authorList>
    </citation>
    <scope>NUCLEOTIDE SEQUENCE [LARGE SCALE GENOMIC DNA]</scope>
    <source>
        <strain evidence="2 3">4NS15</strain>
    </source>
</reference>
<dbReference type="RefSeq" id="WP_173137224.1">
    <property type="nucleotide sequence ID" value="NZ_CBCSGW010000018.1"/>
</dbReference>
<gene>
    <name evidence="2" type="ORF">GC106_55140</name>
</gene>
<name>A0ABX2FA67_9PSEU</name>
<evidence type="ECO:0000256" key="1">
    <source>
        <dbReference type="SAM" id="MobiDB-lite"/>
    </source>
</evidence>
<evidence type="ECO:0008006" key="4">
    <source>
        <dbReference type="Google" id="ProtNLM"/>
    </source>
</evidence>
<feature type="region of interest" description="Disordered" evidence="1">
    <location>
        <begin position="211"/>
        <end position="259"/>
    </location>
</feature>
<keyword evidence="3" id="KW-1185">Reference proteome</keyword>
<evidence type="ECO:0000313" key="2">
    <source>
        <dbReference type="EMBL" id="NRN68271.1"/>
    </source>
</evidence>